<evidence type="ECO:0000256" key="2">
    <source>
        <dbReference type="ARBA" id="ARBA00022741"/>
    </source>
</evidence>
<dbReference type="InterPro" id="IPR008271">
    <property type="entry name" value="Ser/Thr_kinase_AS"/>
</dbReference>
<dbReference type="SMART" id="SM00220">
    <property type="entry name" value="S_TKc"/>
    <property type="match status" value="1"/>
</dbReference>
<gene>
    <name evidence="6" type="ORF">PPRIM_AZ9-3.1.T1000134</name>
</gene>
<feature type="domain" description="Protein kinase" evidence="5">
    <location>
        <begin position="12"/>
        <end position="295"/>
    </location>
</feature>
<keyword evidence="1" id="KW-0808">Transferase</keyword>
<dbReference type="GO" id="GO:0010506">
    <property type="term" value="P:regulation of autophagy"/>
    <property type="evidence" value="ECO:0007669"/>
    <property type="project" value="InterPro"/>
</dbReference>
<reference evidence="6" key="1">
    <citation type="submission" date="2021-01" db="EMBL/GenBank/DDBJ databases">
        <authorList>
            <consortium name="Genoscope - CEA"/>
            <person name="William W."/>
        </authorList>
    </citation>
    <scope>NUCLEOTIDE SEQUENCE</scope>
</reference>
<keyword evidence="3" id="KW-0418">Kinase</keyword>
<keyword evidence="4" id="KW-0067">ATP-binding</keyword>
<dbReference type="GO" id="GO:0004674">
    <property type="term" value="F:protein serine/threonine kinase activity"/>
    <property type="evidence" value="ECO:0007669"/>
    <property type="project" value="InterPro"/>
</dbReference>
<dbReference type="InterPro" id="IPR000719">
    <property type="entry name" value="Prot_kinase_dom"/>
</dbReference>
<dbReference type="PROSITE" id="PS00108">
    <property type="entry name" value="PROTEIN_KINASE_ST"/>
    <property type="match status" value="1"/>
</dbReference>
<dbReference type="PROSITE" id="PS50011">
    <property type="entry name" value="PROTEIN_KINASE_DOM"/>
    <property type="match status" value="1"/>
</dbReference>
<dbReference type="GO" id="GO:0005524">
    <property type="term" value="F:ATP binding"/>
    <property type="evidence" value="ECO:0007669"/>
    <property type="project" value="UniProtKB-KW"/>
</dbReference>
<proteinExistence type="predicted"/>
<dbReference type="EMBL" id="CAJJDM010000103">
    <property type="protein sequence ID" value="CAD8096163.1"/>
    <property type="molecule type" value="Genomic_DNA"/>
</dbReference>
<evidence type="ECO:0000313" key="7">
    <source>
        <dbReference type="Proteomes" id="UP000688137"/>
    </source>
</evidence>
<dbReference type="OMA" id="GFAMIHR"/>
<organism evidence="6 7">
    <name type="scientific">Paramecium primaurelia</name>
    <dbReference type="NCBI Taxonomy" id="5886"/>
    <lineage>
        <taxon>Eukaryota</taxon>
        <taxon>Sar</taxon>
        <taxon>Alveolata</taxon>
        <taxon>Ciliophora</taxon>
        <taxon>Intramacronucleata</taxon>
        <taxon>Oligohymenophorea</taxon>
        <taxon>Peniculida</taxon>
        <taxon>Parameciidae</taxon>
        <taxon>Paramecium</taxon>
    </lineage>
</organism>
<dbReference type="Pfam" id="PF00069">
    <property type="entry name" value="Pkinase"/>
    <property type="match status" value="1"/>
</dbReference>
<dbReference type="PANTHER" id="PTHR24348">
    <property type="entry name" value="SERINE/THREONINE-PROTEIN KINASE UNC-51-RELATED"/>
    <property type="match status" value="1"/>
</dbReference>
<dbReference type="GO" id="GO:0005829">
    <property type="term" value="C:cytosol"/>
    <property type="evidence" value="ECO:0007669"/>
    <property type="project" value="TreeGrafter"/>
</dbReference>
<evidence type="ECO:0000256" key="3">
    <source>
        <dbReference type="ARBA" id="ARBA00022777"/>
    </source>
</evidence>
<keyword evidence="2" id="KW-0547">Nucleotide-binding</keyword>
<dbReference type="Proteomes" id="UP000688137">
    <property type="component" value="Unassembled WGS sequence"/>
</dbReference>
<protein>
    <recommendedName>
        <fullName evidence="5">Protein kinase domain-containing protein</fullName>
    </recommendedName>
</protein>
<dbReference type="GO" id="GO:0000045">
    <property type="term" value="P:autophagosome assembly"/>
    <property type="evidence" value="ECO:0007669"/>
    <property type="project" value="TreeGrafter"/>
</dbReference>
<evidence type="ECO:0000256" key="1">
    <source>
        <dbReference type="ARBA" id="ARBA00022679"/>
    </source>
</evidence>
<evidence type="ECO:0000313" key="6">
    <source>
        <dbReference type="EMBL" id="CAD8096163.1"/>
    </source>
</evidence>
<dbReference type="GO" id="GO:0000407">
    <property type="term" value="C:phagophore assembly site"/>
    <property type="evidence" value="ECO:0007669"/>
    <property type="project" value="TreeGrafter"/>
</dbReference>
<comment type="caution">
    <text evidence="6">The sequence shown here is derived from an EMBL/GenBank/DDBJ whole genome shotgun (WGS) entry which is preliminary data.</text>
</comment>
<dbReference type="PANTHER" id="PTHR24348:SF22">
    <property type="entry name" value="NON-SPECIFIC SERINE_THREONINE PROTEIN KINASE"/>
    <property type="match status" value="1"/>
</dbReference>
<name>A0A8S1P0W9_PARPR</name>
<dbReference type="GO" id="GO:0016020">
    <property type="term" value="C:membrane"/>
    <property type="evidence" value="ECO:0007669"/>
    <property type="project" value="TreeGrafter"/>
</dbReference>
<sequence length="523" mass="63107">MQQIEQRGDYIIKTNQLLGQGSFGRVLQCYKKVNQDVLYCMKILMKPNISEKKIRNTLEAELKIFKQLKDIYSDNLVKLIDHIETDDEFCFVMELCDDDLEKLFSKYKKNNKWFNRQEQFNMIRQILKGAQILRKKKIVHRDIKPQNILVKVLNPNQIDQKRIFKLADFGFSKTLNDIYEQQDMSRVGTYNYLAPEIYYKDQFFSGKCDIYSYGILFHQILFYRRYPEQYNTQQQLHNFFQRIKEDPFKCEIVEDQDGKLVADLIEKMILYDQNKRISFEDLFQYEIILLKDPLFQPMTQINKIQKIDEDNQQIFQRIYTILDNLYRKSMLCKTIAEEFSKLNQQDNINILKIQYIIKQIGFQEIKRGFAMIHQIISDFLPIIFELCDVPHFISLLKLYFQDNNNKQQELSQKIKMEFFSQQKTLTNDISNIKFKIYQQKQQQNISNITKDDQIFSLETLIEKQQIEVLCEQLQNLIDSKQTCEIINNYDIDFLKKIKQIPTIESRFDFFEYKLYKSDQIFQY</sequence>
<accession>A0A8S1P0W9</accession>
<dbReference type="AlphaFoldDB" id="A0A8S1P0W9"/>
<evidence type="ECO:0000256" key="4">
    <source>
        <dbReference type="ARBA" id="ARBA00022840"/>
    </source>
</evidence>
<keyword evidence="7" id="KW-1185">Reference proteome</keyword>
<evidence type="ECO:0000259" key="5">
    <source>
        <dbReference type="PROSITE" id="PS50011"/>
    </source>
</evidence>
<dbReference type="GO" id="GO:0005776">
    <property type="term" value="C:autophagosome"/>
    <property type="evidence" value="ECO:0007669"/>
    <property type="project" value="TreeGrafter"/>
</dbReference>
<dbReference type="InterPro" id="IPR045269">
    <property type="entry name" value="Atg1-like"/>
</dbReference>